<keyword evidence="1" id="KW-0812">Transmembrane</keyword>
<evidence type="ECO:0000256" key="1">
    <source>
        <dbReference type="SAM" id="Phobius"/>
    </source>
</evidence>
<feature type="transmembrane region" description="Helical" evidence="1">
    <location>
        <begin position="29"/>
        <end position="47"/>
    </location>
</feature>
<accession>A0A368SY33</accession>
<feature type="transmembrane region" description="Helical" evidence="1">
    <location>
        <begin position="183"/>
        <end position="203"/>
    </location>
</feature>
<gene>
    <name evidence="3" type="ORF">DEF24_26065</name>
</gene>
<organism evidence="3 4">
    <name type="scientific">Marinitenerispora sediminis</name>
    <dbReference type="NCBI Taxonomy" id="1931232"/>
    <lineage>
        <taxon>Bacteria</taxon>
        <taxon>Bacillati</taxon>
        <taxon>Actinomycetota</taxon>
        <taxon>Actinomycetes</taxon>
        <taxon>Streptosporangiales</taxon>
        <taxon>Nocardiopsidaceae</taxon>
        <taxon>Marinitenerispora</taxon>
    </lineage>
</organism>
<keyword evidence="4" id="KW-1185">Reference proteome</keyword>
<keyword evidence="1" id="KW-0472">Membrane</keyword>
<dbReference type="Proteomes" id="UP000253318">
    <property type="component" value="Unassembled WGS sequence"/>
</dbReference>
<name>A0A368SY33_9ACTN</name>
<sequence length="330" mass="35390">MPARGAAGAAVGSHRIGEARMLATVVRRWVLGAGAAVFVVVGVLLHATGNTAIRPSEDYAQGQLWSLWIPVAAGMLLVRLLPWRAPEEELDQRVRAALSGHPLRREVLFLLGCVVGFAFGDRALDAAFGLVDPSLSALSYHTAKVLFLLIAPVAIIGSAGVMRYSHGPDIPAVAMRVGERWRWAGLAAIAGYLALSVLAPWTTPLPTPRTLPDEYTLVVRLLLTLTTSALLEEVFYRSLLQTRLELLLGRWPGIVAAALVYGVGAAIGTHVYHGAVLGLCMGIAVQGAAGLLFGYLWSRYRNLWLNFLLHTGTSALPVLPLVSEAVLLWT</sequence>
<proteinExistence type="predicted"/>
<dbReference type="Pfam" id="PF02517">
    <property type="entry name" value="Rce1-like"/>
    <property type="match status" value="1"/>
</dbReference>
<evidence type="ECO:0000259" key="2">
    <source>
        <dbReference type="Pfam" id="PF02517"/>
    </source>
</evidence>
<dbReference type="GO" id="GO:0006508">
    <property type="term" value="P:proteolysis"/>
    <property type="evidence" value="ECO:0007669"/>
    <property type="project" value="UniProtKB-KW"/>
</dbReference>
<feature type="transmembrane region" description="Helical" evidence="1">
    <location>
        <begin position="215"/>
        <end position="236"/>
    </location>
</feature>
<feature type="transmembrane region" description="Helical" evidence="1">
    <location>
        <begin position="107"/>
        <end position="131"/>
    </location>
</feature>
<reference evidence="3 4" key="1">
    <citation type="submission" date="2018-04" db="EMBL/GenBank/DDBJ databases">
        <title>Novel actinobacteria from marine sediment.</title>
        <authorList>
            <person name="Ng Z.Y."/>
            <person name="Tan G.Y.A."/>
        </authorList>
    </citation>
    <scope>NUCLEOTIDE SEQUENCE [LARGE SCALE GENOMIC DNA]</scope>
    <source>
        <strain evidence="3 4">TPS81</strain>
    </source>
</reference>
<dbReference type="EMBL" id="QEIN01000376">
    <property type="protein sequence ID" value="RCV48690.1"/>
    <property type="molecule type" value="Genomic_DNA"/>
</dbReference>
<protein>
    <submittedName>
        <fullName evidence="3">CAAX protease family protein</fullName>
    </submittedName>
</protein>
<keyword evidence="3" id="KW-0645">Protease</keyword>
<dbReference type="GO" id="GO:0080120">
    <property type="term" value="P:CAAX-box protein maturation"/>
    <property type="evidence" value="ECO:0007669"/>
    <property type="project" value="UniProtKB-ARBA"/>
</dbReference>
<comment type="caution">
    <text evidence="3">The sequence shown here is derived from an EMBL/GenBank/DDBJ whole genome shotgun (WGS) entry which is preliminary data.</text>
</comment>
<feature type="transmembrane region" description="Helical" evidence="1">
    <location>
        <begin position="67"/>
        <end position="86"/>
    </location>
</feature>
<evidence type="ECO:0000313" key="4">
    <source>
        <dbReference type="Proteomes" id="UP000253318"/>
    </source>
</evidence>
<keyword evidence="1" id="KW-1133">Transmembrane helix</keyword>
<evidence type="ECO:0000313" key="3">
    <source>
        <dbReference type="EMBL" id="RCV48690.1"/>
    </source>
</evidence>
<feature type="transmembrane region" description="Helical" evidence="1">
    <location>
        <begin position="303"/>
        <end position="322"/>
    </location>
</feature>
<feature type="transmembrane region" description="Helical" evidence="1">
    <location>
        <begin position="143"/>
        <end position="162"/>
    </location>
</feature>
<dbReference type="AlphaFoldDB" id="A0A368SY33"/>
<feature type="transmembrane region" description="Helical" evidence="1">
    <location>
        <begin position="274"/>
        <end position="296"/>
    </location>
</feature>
<feature type="transmembrane region" description="Helical" evidence="1">
    <location>
        <begin position="248"/>
        <end position="268"/>
    </location>
</feature>
<dbReference type="InterPro" id="IPR003675">
    <property type="entry name" value="Rce1/LyrA-like_dom"/>
</dbReference>
<feature type="domain" description="CAAX prenyl protease 2/Lysostaphin resistance protein A-like" evidence="2">
    <location>
        <begin position="217"/>
        <end position="314"/>
    </location>
</feature>
<keyword evidence="3" id="KW-0378">Hydrolase</keyword>
<dbReference type="GO" id="GO:0004175">
    <property type="term" value="F:endopeptidase activity"/>
    <property type="evidence" value="ECO:0007669"/>
    <property type="project" value="UniProtKB-ARBA"/>
</dbReference>